<dbReference type="EMBL" id="AZHX01000542">
    <property type="protein sequence ID" value="ETX07041.1"/>
    <property type="molecule type" value="Genomic_DNA"/>
</dbReference>
<comment type="similarity">
    <text evidence="1">Belongs to the membrane fusion protein (MFP) (TC 8.A.1) family.</text>
</comment>
<dbReference type="Gene3D" id="1.10.287.470">
    <property type="entry name" value="Helix hairpin bin"/>
    <property type="match status" value="1"/>
</dbReference>
<evidence type="ECO:0000259" key="2">
    <source>
        <dbReference type="Pfam" id="PF25989"/>
    </source>
</evidence>
<dbReference type="InterPro" id="IPR058637">
    <property type="entry name" value="YknX-like_C"/>
</dbReference>
<dbReference type="Gene3D" id="2.40.30.170">
    <property type="match status" value="1"/>
</dbReference>
<dbReference type="PATRIC" id="fig|1429439.4.peg.2318"/>
<dbReference type="GO" id="GO:1990281">
    <property type="term" value="C:efflux pump complex"/>
    <property type="evidence" value="ECO:0007669"/>
    <property type="project" value="TreeGrafter"/>
</dbReference>
<dbReference type="AlphaFoldDB" id="W4MAV0"/>
<name>W4MAV0_9BACT</name>
<dbReference type="NCBIfam" id="TIGR01730">
    <property type="entry name" value="RND_mfp"/>
    <property type="match status" value="1"/>
</dbReference>
<evidence type="ECO:0000313" key="4">
    <source>
        <dbReference type="Proteomes" id="UP000019140"/>
    </source>
</evidence>
<dbReference type="PANTHER" id="PTHR30469">
    <property type="entry name" value="MULTIDRUG RESISTANCE PROTEIN MDTA"/>
    <property type="match status" value="1"/>
</dbReference>
<protein>
    <recommendedName>
        <fullName evidence="2">YknX-like C-terminal permuted SH3-like domain-containing protein</fullName>
    </recommendedName>
</protein>
<sequence>MTWKMRSSAAFMGLAIVGALAWALAPQPIEVEVAAVTRGPFRKTIEEDGKTRVRDRYVVAAPLAGRLLRIALRAGDTVQKGTRLAIIVPRAPALLDVRTEQELTERVGSAEAERLHTIAMVERAQASLKQARADLERSRKLANKGVVALDKVEHDQTEVEMKQKELLATQFEDQAAMHKVEMARAALQRFRQDVEGKASPQQWEVGSPISGRVLRIIQESEAVVESGAPLLEIAEPKALEVVVDVLTTDANAISPGASVRLDRGGGTPPLEGRVRLIEPAAFTKISALGVEEQRVNVIIDFVSPPDQWRNLGDAYRVDAQITILSLADAIQVPTSALFRSGNQWAVFTMTRGKAHMRKIRIGARTGRAAVVEDGLKPDEQVIVYPSDAVHDGVRVSISPST</sequence>
<evidence type="ECO:0000256" key="1">
    <source>
        <dbReference type="ARBA" id="ARBA00009477"/>
    </source>
</evidence>
<organism evidence="3 4">
    <name type="scientific">Candidatus Entotheonella gemina</name>
    <dbReference type="NCBI Taxonomy" id="1429439"/>
    <lineage>
        <taxon>Bacteria</taxon>
        <taxon>Pseudomonadati</taxon>
        <taxon>Nitrospinota/Tectimicrobiota group</taxon>
        <taxon>Candidatus Tectimicrobiota</taxon>
        <taxon>Candidatus Entotheonellia</taxon>
        <taxon>Candidatus Entotheonellales</taxon>
        <taxon>Candidatus Entotheonellaceae</taxon>
        <taxon>Candidatus Entotheonella</taxon>
    </lineage>
</organism>
<comment type="caution">
    <text evidence="3">The sequence shown here is derived from an EMBL/GenBank/DDBJ whole genome shotgun (WGS) entry which is preliminary data.</text>
</comment>
<dbReference type="Pfam" id="PF25989">
    <property type="entry name" value="YknX_C"/>
    <property type="match status" value="1"/>
</dbReference>
<dbReference type="SUPFAM" id="SSF111369">
    <property type="entry name" value="HlyD-like secretion proteins"/>
    <property type="match status" value="1"/>
</dbReference>
<dbReference type="Gene3D" id="2.40.50.100">
    <property type="match status" value="1"/>
</dbReference>
<accession>W4MAV0</accession>
<dbReference type="Gene3D" id="2.40.420.20">
    <property type="match status" value="1"/>
</dbReference>
<evidence type="ECO:0000313" key="3">
    <source>
        <dbReference type="EMBL" id="ETX07041.1"/>
    </source>
</evidence>
<dbReference type="Proteomes" id="UP000019140">
    <property type="component" value="Unassembled WGS sequence"/>
</dbReference>
<reference evidence="3 4" key="1">
    <citation type="journal article" date="2014" name="Nature">
        <title>An environmental bacterial taxon with a large and distinct metabolic repertoire.</title>
        <authorList>
            <person name="Wilson M.C."/>
            <person name="Mori T."/>
            <person name="Ruckert C."/>
            <person name="Uria A.R."/>
            <person name="Helf M.J."/>
            <person name="Takada K."/>
            <person name="Gernert C."/>
            <person name="Steffens U.A."/>
            <person name="Heycke N."/>
            <person name="Schmitt S."/>
            <person name="Rinke C."/>
            <person name="Helfrich E.J."/>
            <person name="Brachmann A.O."/>
            <person name="Gurgui C."/>
            <person name="Wakimoto T."/>
            <person name="Kracht M."/>
            <person name="Crusemann M."/>
            <person name="Hentschel U."/>
            <person name="Abe I."/>
            <person name="Matsunaga S."/>
            <person name="Kalinowski J."/>
            <person name="Takeyama H."/>
            <person name="Piel J."/>
        </authorList>
    </citation>
    <scope>NUCLEOTIDE SEQUENCE [LARGE SCALE GENOMIC DNA]</scope>
    <source>
        <strain evidence="4">TSY2</strain>
    </source>
</reference>
<dbReference type="PANTHER" id="PTHR30469:SF15">
    <property type="entry name" value="HLYD FAMILY OF SECRETION PROTEINS"/>
    <property type="match status" value="1"/>
</dbReference>
<keyword evidence="4" id="KW-1185">Reference proteome</keyword>
<dbReference type="InterPro" id="IPR006143">
    <property type="entry name" value="RND_pump_MFP"/>
</dbReference>
<proteinExistence type="inferred from homology"/>
<dbReference type="HOGENOM" id="CLU_018816_14_5_7"/>
<dbReference type="GO" id="GO:0015562">
    <property type="term" value="F:efflux transmembrane transporter activity"/>
    <property type="evidence" value="ECO:0007669"/>
    <property type="project" value="TreeGrafter"/>
</dbReference>
<gene>
    <name evidence="3" type="ORF">ETSY2_13540</name>
</gene>
<feature type="domain" description="YknX-like C-terminal permuted SH3-like" evidence="2">
    <location>
        <begin position="329"/>
        <end position="396"/>
    </location>
</feature>